<proteinExistence type="predicted"/>
<dbReference type="SUPFAM" id="SSF55781">
    <property type="entry name" value="GAF domain-like"/>
    <property type="match status" value="1"/>
</dbReference>
<keyword evidence="3" id="KW-1185">Reference proteome</keyword>
<sequence>MHLSVDDIRACLDGGVPSLLATCSADGVPNVTYVSQLHRVDAMHVAASFQFFNKTRENILANPSAVAEVIDPRTAARYRLQLRYRHTESAGPLFESMKAKLSGIAALTGMSGIFKLQGADVYEVLAITAVPNPALPRPPGGNLLPGLRRVSERLAAQTRMDALFDTLLQELEAALGIGHAMLLLCEAGARKLYTVATRGYPSSGVGAEVPFGAGVIGICAEQRAPIRIAYMTAEYAYGRALRESALAHGMLESLETQIPFPGMPAPHSQLAVPVIGGGELFGVLYAESAQDRRFGYDEEDALVALAAQLAGLLRALREAADDDAAVPTAAAVPPQAGRPALVVRHYRADHSVFFDDAYLIKGVAGAILWKLLGAHAADGRVEFSNRELRLDASLKLPEIVDNLEARLILLRKRLAERCGHIGIEPTGRGRFRLRVERPLQLEEFD</sequence>
<dbReference type="InterPro" id="IPR029016">
    <property type="entry name" value="GAF-like_dom_sf"/>
</dbReference>
<dbReference type="Gene3D" id="2.30.110.10">
    <property type="entry name" value="Electron Transport, Fmn-binding Protein, Chain A"/>
    <property type="match status" value="1"/>
</dbReference>
<feature type="domain" description="GAF" evidence="1">
    <location>
        <begin position="159"/>
        <end position="323"/>
    </location>
</feature>
<dbReference type="Pfam" id="PF01590">
    <property type="entry name" value="GAF"/>
    <property type="match status" value="1"/>
</dbReference>
<dbReference type="Proteomes" id="UP000199771">
    <property type="component" value="Unassembled WGS sequence"/>
</dbReference>
<dbReference type="STRING" id="1076937.SAMN04488120_103154"/>
<dbReference type="SMART" id="SM00065">
    <property type="entry name" value="GAF"/>
    <property type="match status" value="1"/>
</dbReference>
<dbReference type="PANTHER" id="PTHR40660">
    <property type="entry name" value="5'-PHOSPHATE OXIDASE PUTATIVE DOMAIN-CONTAINING PROTEIN-RELATED"/>
    <property type="match status" value="1"/>
</dbReference>
<organism evidence="2 3">
    <name type="scientific">Fontimonas thermophila</name>
    <dbReference type="NCBI Taxonomy" id="1076937"/>
    <lineage>
        <taxon>Bacteria</taxon>
        <taxon>Pseudomonadati</taxon>
        <taxon>Pseudomonadota</taxon>
        <taxon>Gammaproteobacteria</taxon>
        <taxon>Nevskiales</taxon>
        <taxon>Nevskiaceae</taxon>
        <taxon>Fontimonas</taxon>
    </lineage>
</organism>
<reference evidence="2 3" key="1">
    <citation type="submission" date="2016-10" db="EMBL/GenBank/DDBJ databases">
        <authorList>
            <person name="de Groot N.N."/>
        </authorList>
    </citation>
    <scope>NUCLEOTIDE SEQUENCE [LARGE SCALE GENOMIC DNA]</scope>
    <source>
        <strain evidence="2 3">DSM 23609</strain>
    </source>
</reference>
<dbReference type="InterPro" id="IPR003018">
    <property type="entry name" value="GAF"/>
</dbReference>
<accession>A0A1I2IA34</accession>
<protein>
    <submittedName>
        <fullName evidence="2">Pyridoxamine 5'-phosphate oxidase</fullName>
    </submittedName>
</protein>
<evidence type="ECO:0000313" key="2">
    <source>
        <dbReference type="EMBL" id="SFF39125.1"/>
    </source>
</evidence>
<dbReference type="SUPFAM" id="SSF50475">
    <property type="entry name" value="FMN-binding split barrel"/>
    <property type="match status" value="1"/>
</dbReference>
<dbReference type="EMBL" id="FOOC01000003">
    <property type="protein sequence ID" value="SFF39125.1"/>
    <property type="molecule type" value="Genomic_DNA"/>
</dbReference>
<dbReference type="PANTHER" id="PTHR40660:SF1">
    <property type="entry name" value="5'-PHOSPHATE OXIDASE PUTATIVE DOMAIN-CONTAINING PROTEIN-RELATED"/>
    <property type="match status" value="1"/>
</dbReference>
<gene>
    <name evidence="2" type="ORF">SAMN04488120_103154</name>
</gene>
<dbReference type="InterPro" id="IPR012349">
    <property type="entry name" value="Split_barrel_FMN-bd"/>
</dbReference>
<dbReference type="RefSeq" id="WP_091532198.1">
    <property type="nucleotide sequence ID" value="NZ_FOOC01000003.1"/>
</dbReference>
<name>A0A1I2IA34_9GAMM</name>
<dbReference type="Gene3D" id="3.30.450.40">
    <property type="match status" value="1"/>
</dbReference>
<evidence type="ECO:0000313" key="3">
    <source>
        <dbReference type="Proteomes" id="UP000199771"/>
    </source>
</evidence>
<dbReference type="AlphaFoldDB" id="A0A1I2IA34"/>
<dbReference type="OrthoDB" id="1494384at2"/>
<evidence type="ECO:0000259" key="1">
    <source>
        <dbReference type="SMART" id="SM00065"/>
    </source>
</evidence>